<keyword evidence="1" id="KW-1133">Transmembrane helix</keyword>
<keyword evidence="1" id="KW-0472">Membrane</keyword>
<evidence type="ECO:0000256" key="1">
    <source>
        <dbReference type="SAM" id="Phobius"/>
    </source>
</evidence>
<name>A0ABY3BVM0_9HYPH</name>
<dbReference type="EMBL" id="SGNZ01000004">
    <property type="protein sequence ID" value="TRA94095.1"/>
    <property type="molecule type" value="Genomic_DNA"/>
</dbReference>
<dbReference type="Proteomes" id="UP000319481">
    <property type="component" value="Unassembled WGS sequence"/>
</dbReference>
<keyword evidence="3" id="KW-1185">Reference proteome</keyword>
<reference evidence="2 3" key="1">
    <citation type="journal article" date="2019" name="Appl. Microbiol. Biotechnol.">
        <title>Differential efficiency of wild type rhizogenic strains for rol gene transformation of plants.</title>
        <authorList>
            <person name="Desmet S."/>
            <person name="De Keyser E."/>
            <person name="Van Vaerenbergh J."/>
            <person name="Baeyen S."/>
            <person name="Van Huylenbroeck J."/>
            <person name="Geelen D."/>
            <person name="Dhooghe E."/>
        </authorList>
    </citation>
    <scope>NUCLEOTIDE SEQUENCE [LARGE SCALE GENOMIC DNA]</scope>
    <source>
        <strain evidence="2 3">GBBC3283</strain>
    </source>
</reference>
<keyword evidence="1" id="KW-0812">Transmembrane</keyword>
<accession>A0ABY3BVM0</accession>
<evidence type="ECO:0000313" key="2">
    <source>
        <dbReference type="EMBL" id="TRA94095.1"/>
    </source>
</evidence>
<evidence type="ECO:0000313" key="3">
    <source>
        <dbReference type="Proteomes" id="UP000319481"/>
    </source>
</evidence>
<comment type="caution">
    <text evidence="2">The sequence shown here is derived from an EMBL/GenBank/DDBJ whole genome shotgun (WGS) entry which is preliminary data.</text>
</comment>
<sequence length="137" mass="14344">MAFSRPVQWPQVASLTPRAWASAFRICDSRLAMSGWAEAATSALAPVAAEAPLSMFQRAAARLAEAPASGATAVATLPATEMARWAARVSSCKASVVDWLSRLCAGAMPRTGEAKLMLLVAAIVVMTVSPLVLMGHF</sequence>
<organism evidence="2 3">
    <name type="scientific">Agrobacterium salinitolerans</name>
    <dbReference type="NCBI Taxonomy" id="1183413"/>
    <lineage>
        <taxon>Bacteria</taxon>
        <taxon>Pseudomonadati</taxon>
        <taxon>Pseudomonadota</taxon>
        <taxon>Alphaproteobacteria</taxon>
        <taxon>Hyphomicrobiales</taxon>
        <taxon>Rhizobiaceae</taxon>
        <taxon>Rhizobium/Agrobacterium group</taxon>
        <taxon>Agrobacterium</taxon>
    </lineage>
</organism>
<protein>
    <submittedName>
        <fullName evidence="2">Uncharacterized protein</fullName>
    </submittedName>
</protein>
<gene>
    <name evidence="2" type="ORF">EXN23_08400</name>
</gene>
<feature type="transmembrane region" description="Helical" evidence="1">
    <location>
        <begin position="116"/>
        <end position="135"/>
    </location>
</feature>
<proteinExistence type="predicted"/>